<dbReference type="STRING" id="1797513.A2782_01185"/>
<dbReference type="Gene3D" id="3.10.450.530">
    <property type="entry name" value="Ribonuclease toxin, BrnT, of type II toxin-antitoxin system"/>
    <property type="match status" value="1"/>
</dbReference>
<dbReference type="Pfam" id="PF04365">
    <property type="entry name" value="BrnT_toxin"/>
    <property type="match status" value="1"/>
</dbReference>
<comment type="caution">
    <text evidence="1">The sequence shown here is derived from an EMBL/GenBank/DDBJ whole genome shotgun (WGS) entry which is preliminary data.</text>
</comment>
<dbReference type="Proteomes" id="UP000177967">
    <property type="component" value="Unassembled WGS sequence"/>
</dbReference>
<accession>A0A1G1V202</accession>
<sequence length="100" mass="11802">MPKPVDLSTIEGFDWDEANTIHIAKHNVDPKEAEEVFFDPRYKTIDDPKHSKTEERFVVYGKTGTERLLTVVFTVRSRKFRVVSARDMNREERRLYGKET</sequence>
<organism evidence="1 2">
    <name type="scientific">Candidatus Blackburnbacteria bacterium RIFCSPHIGHO2_01_FULL_43_15b</name>
    <dbReference type="NCBI Taxonomy" id="1797513"/>
    <lineage>
        <taxon>Bacteria</taxon>
        <taxon>Candidatus Blackburniibacteriota</taxon>
    </lineage>
</organism>
<dbReference type="InterPro" id="IPR007460">
    <property type="entry name" value="BrnT_toxin"/>
</dbReference>
<dbReference type="EMBL" id="MHBW01000010">
    <property type="protein sequence ID" value="OGY09417.1"/>
    <property type="molecule type" value="Genomic_DNA"/>
</dbReference>
<dbReference type="AlphaFoldDB" id="A0A1G1V202"/>
<protein>
    <recommendedName>
        <fullName evidence="3">BrnT family toxin</fullName>
    </recommendedName>
</protein>
<evidence type="ECO:0000313" key="1">
    <source>
        <dbReference type="EMBL" id="OGY09417.1"/>
    </source>
</evidence>
<evidence type="ECO:0000313" key="2">
    <source>
        <dbReference type="Proteomes" id="UP000177967"/>
    </source>
</evidence>
<name>A0A1G1V202_9BACT</name>
<reference evidence="1 2" key="1">
    <citation type="journal article" date="2016" name="Nat. Commun.">
        <title>Thousands of microbial genomes shed light on interconnected biogeochemical processes in an aquifer system.</title>
        <authorList>
            <person name="Anantharaman K."/>
            <person name="Brown C.T."/>
            <person name="Hug L.A."/>
            <person name="Sharon I."/>
            <person name="Castelle C.J."/>
            <person name="Probst A.J."/>
            <person name="Thomas B.C."/>
            <person name="Singh A."/>
            <person name="Wilkins M.J."/>
            <person name="Karaoz U."/>
            <person name="Brodie E.L."/>
            <person name="Williams K.H."/>
            <person name="Hubbard S.S."/>
            <person name="Banfield J.F."/>
        </authorList>
    </citation>
    <scope>NUCLEOTIDE SEQUENCE [LARGE SCALE GENOMIC DNA]</scope>
</reference>
<proteinExistence type="predicted"/>
<evidence type="ECO:0008006" key="3">
    <source>
        <dbReference type="Google" id="ProtNLM"/>
    </source>
</evidence>
<gene>
    <name evidence="1" type="ORF">A2782_01185</name>
</gene>
<dbReference type="InterPro" id="IPR038573">
    <property type="entry name" value="BrnT_sf"/>
</dbReference>